<organism evidence="2 3">
    <name type="scientific">Niabella pedocola</name>
    <dbReference type="NCBI Taxonomy" id="1752077"/>
    <lineage>
        <taxon>Bacteria</taxon>
        <taxon>Pseudomonadati</taxon>
        <taxon>Bacteroidota</taxon>
        <taxon>Chitinophagia</taxon>
        <taxon>Chitinophagales</taxon>
        <taxon>Chitinophagaceae</taxon>
        <taxon>Niabella</taxon>
    </lineage>
</organism>
<dbReference type="Gene3D" id="3.40.50.720">
    <property type="entry name" value="NAD(P)-binding Rossmann-like Domain"/>
    <property type="match status" value="1"/>
</dbReference>
<dbReference type="Pfam" id="PF08240">
    <property type="entry name" value="ADH_N"/>
    <property type="match status" value="1"/>
</dbReference>
<dbReference type="InterPro" id="IPR013154">
    <property type="entry name" value="ADH-like_N"/>
</dbReference>
<dbReference type="PANTHER" id="PTHR11695:SF294">
    <property type="entry name" value="RETICULON-4-INTERACTING PROTEIN 1, MITOCHONDRIAL"/>
    <property type="match status" value="1"/>
</dbReference>
<dbReference type="InterPro" id="IPR036291">
    <property type="entry name" value="NAD(P)-bd_dom_sf"/>
</dbReference>
<dbReference type="Pfam" id="PF13602">
    <property type="entry name" value="ADH_zinc_N_2"/>
    <property type="match status" value="1"/>
</dbReference>
<dbReference type="SMART" id="SM00829">
    <property type="entry name" value="PKS_ER"/>
    <property type="match status" value="1"/>
</dbReference>
<dbReference type="PANTHER" id="PTHR11695">
    <property type="entry name" value="ALCOHOL DEHYDROGENASE RELATED"/>
    <property type="match status" value="1"/>
</dbReference>
<dbReference type="SUPFAM" id="SSF51735">
    <property type="entry name" value="NAD(P)-binding Rossmann-fold domains"/>
    <property type="match status" value="1"/>
</dbReference>
<comment type="caution">
    <text evidence="2">The sequence shown here is derived from an EMBL/GenBank/DDBJ whole genome shotgun (WGS) entry which is preliminary data.</text>
</comment>
<dbReference type="Proteomes" id="UP001199816">
    <property type="component" value="Unassembled WGS sequence"/>
</dbReference>
<dbReference type="SUPFAM" id="SSF50129">
    <property type="entry name" value="GroES-like"/>
    <property type="match status" value="1"/>
</dbReference>
<proteinExistence type="predicted"/>
<dbReference type="Gene3D" id="3.90.180.10">
    <property type="entry name" value="Medium-chain alcohol dehydrogenases, catalytic domain"/>
    <property type="match status" value="1"/>
</dbReference>
<dbReference type="InterPro" id="IPR050700">
    <property type="entry name" value="YIM1/Zinc_Alcohol_DH_Fams"/>
</dbReference>
<evidence type="ECO:0000313" key="2">
    <source>
        <dbReference type="EMBL" id="MCD2421502.1"/>
    </source>
</evidence>
<dbReference type="CDD" id="cd05289">
    <property type="entry name" value="MDR_like_2"/>
    <property type="match status" value="1"/>
</dbReference>
<evidence type="ECO:0000313" key="3">
    <source>
        <dbReference type="Proteomes" id="UP001199816"/>
    </source>
</evidence>
<dbReference type="InterPro" id="IPR011032">
    <property type="entry name" value="GroES-like_sf"/>
</dbReference>
<protein>
    <submittedName>
        <fullName evidence="2">NADP-dependent oxidoreductase</fullName>
    </submittedName>
</protein>
<name>A0ABS8PMH4_9BACT</name>
<sequence length="306" mass="32029">MKAIVLEQFGSIDDLQFKELPVPQPQAGELLLKVVFAAVNPYDRKVIEVYGKEVGVQVPVIPGSELSGIVEATGEGVAGFAPGDAVCGNLGTFGGCYAQYAVVKATDVVKKPETVSFEAAAAIPVAALTASKAILDEGGLQAGEKILIHGASGAIGAMAVQLAKAAGAYVFATGSGKNEQRIKDLGADVFIDYTTQDFTTLAKEIDLVLDTVGGKTQEDSFTVLKQGGRLISLVQPPSEEKAAQHQVHAKMIFGGPNAARLTQIMQQLADGILNVTVEKVYVLSDAKEALRAIKTGHRTGKLLLNP</sequence>
<keyword evidence="3" id="KW-1185">Reference proteome</keyword>
<feature type="domain" description="Enoyl reductase (ER)" evidence="1">
    <location>
        <begin position="10"/>
        <end position="304"/>
    </location>
</feature>
<gene>
    <name evidence="2" type="ORF">LQ567_01925</name>
</gene>
<dbReference type="InterPro" id="IPR020843">
    <property type="entry name" value="ER"/>
</dbReference>
<reference evidence="2 3" key="1">
    <citation type="submission" date="2021-11" db="EMBL/GenBank/DDBJ databases">
        <title>Genomic of Niabella pedocola.</title>
        <authorList>
            <person name="Wu T."/>
        </authorList>
    </citation>
    <scope>NUCLEOTIDE SEQUENCE [LARGE SCALE GENOMIC DNA]</scope>
    <source>
        <strain evidence="2 3">JCM 31011</strain>
    </source>
</reference>
<evidence type="ECO:0000259" key="1">
    <source>
        <dbReference type="SMART" id="SM00829"/>
    </source>
</evidence>
<dbReference type="EMBL" id="JAJNEC010000003">
    <property type="protein sequence ID" value="MCD2421502.1"/>
    <property type="molecule type" value="Genomic_DNA"/>
</dbReference>
<dbReference type="RefSeq" id="WP_231002407.1">
    <property type="nucleotide sequence ID" value="NZ_JAJNEC010000003.1"/>
</dbReference>
<accession>A0ABS8PMH4</accession>